<dbReference type="RefSeq" id="WP_353715351.1">
    <property type="nucleotide sequence ID" value="NZ_CP159307.1"/>
</dbReference>
<dbReference type="GO" id="GO:0006310">
    <property type="term" value="P:DNA recombination"/>
    <property type="evidence" value="ECO:0007669"/>
    <property type="project" value="UniProtKB-KW"/>
</dbReference>
<evidence type="ECO:0000256" key="1">
    <source>
        <dbReference type="ARBA" id="ARBA00002286"/>
    </source>
</evidence>
<dbReference type="SUPFAM" id="SSF53098">
    <property type="entry name" value="Ribonuclease H-like"/>
    <property type="match status" value="1"/>
</dbReference>
<dbReference type="InterPro" id="IPR047930">
    <property type="entry name" value="Transpos_IS6"/>
</dbReference>
<gene>
    <name evidence="6" type="ORF">ABV300_03105</name>
</gene>
<dbReference type="NCBIfam" id="NF033587">
    <property type="entry name" value="transpos_IS6"/>
    <property type="match status" value="1"/>
</dbReference>
<evidence type="ECO:0000256" key="4">
    <source>
        <dbReference type="ARBA" id="ARBA00023172"/>
    </source>
</evidence>
<evidence type="ECO:0000313" key="6">
    <source>
        <dbReference type="EMBL" id="XCH34170.1"/>
    </source>
</evidence>
<dbReference type="InterPro" id="IPR012337">
    <property type="entry name" value="RNaseH-like_sf"/>
</dbReference>
<keyword evidence="4" id="KW-0233">DNA recombination</keyword>
<reference evidence="6" key="1">
    <citation type="submission" date="2024-06" db="EMBL/GenBank/DDBJ databases">
        <title>A Novel Isolate, Dehalogenimonas sp. Strain 4OHTPN, Dechlorinates Aromatic 4 Hydroxy chlorothalonil by a Novel Reductive Dehalogenase.</title>
        <authorList>
            <person name="Liu G."/>
        </authorList>
    </citation>
    <scope>NUCLEOTIDE SEQUENCE</scope>
    <source>
        <strain evidence="6">4OHTPN</strain>
    </source>
</reference>
<dbReference type="PROSITE" id="PS50994">
    <property type="entry name" value="INTEGRASE"/>
    <property type="match status" value="1"/>
</dbReference>
<proteinExistence type="predicted"/>
<comment type="function">
    <text evidence="1">Involved in the transposition of the insertion sequence.</text>
</comment>
<feature type="domain" description="Integrase catalytic" evidence="5">
    <location>
        <begin position="106"/>
        <end position="268"/>
    </location>
</feature>
<keyword evidence="2" id="KW-0815">Transposition</keyword>
<dbReference type="GO" id="GO:0003677">
    <property type="term" value="F:DNA binding"/>
    <property type="evidence" value="ECO:0007669"/>
    <property type="project" value="UniProtKB-KW"/>
</dbReference>
<name>A0AAU8GBT4_9CHLR</name>
<dbReference type="GO" id="GO:0015074">
    <property type="term" value="P:DNA integration"/>
    <property type="evidence" value="ECO:0007669"/>
    <property type="project" value="InterPro"/>
</dbReference>
<dbReference type="InterPro" id="IPR036397">
    <property type="entry name" value="RNaseH_sf"/>
</dbReference>
<dbReference type="Pfam" id="PF13610">
    <property type="entry name" value="DDE_Tnp_IS240"/>
    <property type="match status" value="1"/>
</dbReference>
<protein>
    <submittedName>
        <fullName evidence="6">IS6 family transposase</fullName>
    </submittedName>
</protein>
<dbReference type="EMBL" id="CP159307">
    <property type="protein sequence ID" value="XCH34170.1"/>
    <property type="molecule type" value="Genomic_DNA"/>
</dbReference>
<dbReference type="InterPro" id="IPR052183">
    <property type="entry name" value="IS_Transposase"/>
</dbReference>
<dbReference type="GO" id="GO:0032196">
    <property type="term" value="P:transposition"/>
    <property type="evidence" value="ECO:0007669"/>
    <property type="project" value="UniProtKB-KW"/>
</dbReference>
<sequence length="320" mass="36423">MTLNELIPCECKHCGSRRTRRYGHSKAQKQRWLCNDCCHTFIESDAQPGMRVPPDQVASAVSMFYEGLSLTAICRQMKQIHGYEPSDGTVYRWITKYTREAIDRTKDIKPAVGDVWLCDETVLKIGGKNVWFYDIIDVKTRFLLASHIADKRYLGDARMVLNRAGNKAGKKPKVVITDSLNSYPQAIGDVFGTSTRHIKYKGITQTPNNNILERFHGTLKARTKVMRGLKGYESAKLFTAGWLIFYNFMRPHESLHGKTPADRAGTQMPSHNWHGVVRNTPVKVETVTWLEKPPPELRGRIPTHIKQAIGMVNRMPKGLR</sequence>
<evidence type="ECO:0000256" key="2">
    <source>
        <dbReference type="ARBA" id="ARBA00022578"/>
    </source>
</evidence>
<dbReference type="PANTHER" id="PTHR35528">
    <property type="entry name" value="BLL1675 PROTEIN"/>
    <property type="match status" value="1"/>
</dbReference>
<keyword evidence="3" id="KW-0238">DNA-binding</keyword>
<dbReference type="Gene3D" id="3.30.420.10">
    <property type="entry name" value="Ribonuclease H-like superfamily/Ribonuclease H"/>
    <property type="match status" value="1"/>
</dbReference>
<organism evidence="6">
    <name type="scientific">Dehalogenimonas sp. 4OHTPN</name>
    <dbReference type="NCBI Taxonomy" id="3166643"/>
    <lineage>
        <taxon>Bacteria</taxon>
        <taxon>Bacillati</taxon>
        <taxon>Chloroflexota</taxon>
        <taxon>Dehalococcoidia</taxon>
        <taxon>Dehalococcoidales</taxon>
        <taxon>Dehalococcoidaceae</taxon>
        <taxon>Dehalogenimonas</taxon>
    </lineage>
</organism>
<dbReference type="InterPro" id="IPR032874">
    <property type="entry name" value="DDE_dom"/>
</dbReference>
<dbReference type="AlphaFoldDB" id="A0AAU8GBT4"/>
<dbReference type="InterPro" id="IPR001584">
    <property type="entry name" value="Integrase_cat-core"/>
</dbReference>
<accession>A0AAU8GBT4</accession>
<evidence type="ECO:0000256" key="3">
    <source>
        <dbReference type="ARBA" id="ARBA00023125"/>
    </source>
</evidence>
<evidence type="ECO:0000259" key="5">
    <source>
        <dbReference type="PROSITE" id="PS50994"/>
    </source>
</evidence>
<dbReference type="PANTHER" id="PTHR35528:SF3">
    <property type="entry name" value="BLL1675 PROTEIN"/>
    <property type="match status" value="1"/>
</dbReference>